<protein>
    <submittedName>
        <fullName evidence="1">Uncharacterized protein</fullName>
    </submittedName>
</protein>
<evidence type="ECO:0000313" key="1">
    <source>
        <dbReference type="EMBL" id="SFP56016.1"/>
    </source>
</evidence>
<name>A0A1I5RDJ1_9BACT</name>
<dbReference type="EMBL" id="FOXH01000004">
    <property type="protein sequence ID" value="SFP56016.1"/>
    <property type="molecule type" value="Genomic_DNA"/>
</dbReference>
<gene>
    <name evidence="1" type="ORF">SAMN04515674_1043</name>
</gene>
<sequence length="63" mass="7068">MMLAQTDFLGELKIILIGSYKAIAKKVLSQGEQILTCLLFTEDIFDVVYVLLIYTDTDEGGEH</sequence>
<organism evidence="1 2">
    <name type="scientific">Pseudarcicella hirudinis</name>
    <dbReference type="NCBI Taxonomy" id="1079859"/>
    <lineage>
        <taxon>Bacteria</taxon>
        <taxon>Pseudomonadati</taxon>
        <taxon>Bacteroidota</taxon>
        <taxon>Cytophagia</taxon>
        <taxon>Cytophagales</taxon>
        <taxon>Flectobacillaceae</taxon>
        <taxon>Pseudarcicella</taxon>
    </lineage>
</organism>
<dbReference type="Proteomes" id="UP000199306">
    <property type="component" value="Unassembled WGS sequence"/>
</dbReference>
<accession>A0A1I5RDJ1</accession>
<dbReference type="AlphaFoldDB" id="A0A1I5RDJ1"/>
<evidence type="ECO:0000313" key="2">
    <source>
        <dbReference type="Proteomes" id="UP000199306"/>
    </source>
</evidence>
<reference evidence="1 2" key="1">
    <citation type="submission" date="2016-10" db="EMBL/GenBank/DDBJ databases">
        <authorList>
            <person name="de Groot N.N."/>
        </authorList>
    </citation>
    <scope>NUCLEOTIDE SEQUENCE [LARGE SCALE GENOMIC DNA]</scope>
    <source>
        <strain evidence="2">E92,LMG 26720,CCM 7988</strain>
    </source>
</reference>
<proteinExistence type="predicted"/>
<keyword evidence="2" id="KW-1185">Reference proteome</keyword>